<keyword evidence="2" id="KW-1185">Reference proteome</keyword>
<name>A0A9N9GXR6_FUNMO</name>
<protein>
    <submittedName>
        <fullName evidence="1">12907_t:CDS:1</fullName>
    </submittedName>
</protein>
<dbReference type="EMBL" id="CAJVPP010003657">
    <property type="protein sequence ID" value="CAG8634354.1"/>
    <property type="molecule type" value="Genomic_DNA"/>
</dbReference>
<evidence type="ECO:0000313" key="2">
    <source>
        <dbReference type="Proteomes" id="UP000789375"/>
    </source>
</evidence>
<evidence type="ECO:0000313" key="1">
    <source>
        <dbReference type="EMBL" id="CAG8634354.1"/>
    </source>
</evidence>
<comment type="caution">
    <text evidence="1">The sequence shown here is derived from an EMBL/GenBank/DDBJ whole genome shotgun (WGS) entry which is preliminary data.</text>
</comment>
<gene>
    <name evidence="1" type="ORF">FMOSSE_LOCUS10653</name>
</gene>
<feature type="non-terminal residue" evidence="1">
    <location>
        <position position="1"/>
    </location>
</feature>
<reference evidence="1" key="1">
    <citation type="submission" date="2021-06" db="EMBL/GenBank/DDBJ databases">
        <authorList>
            <person name="Kallberg Y."/>
            <person name="Tangrot J."/>
            <person name="Rosling A."/>
        </authorList>
    </citation>
    <scope>NUCLEOTIDE SEQUENCE</scope>
    <source>
        <strain evidence="1">87-6 pot B 2015</strain>
    </source>
</reference>
<dbReference type="Proteomes" id="UP000789375">
    <property type="component" value="Unassembled WGS sequence"/>
</dbReference>
<proteinExistence type="predicted"/>
<organism evidence="1 2">
    <name type="scientific">Funneliformis mosseae</name>
    <name type="common">Endomycorrhizal fungus</name>
    <name type="synonym">Glomus mosseae</name>
    <dbReference type="NCBI Taxonomy" id="27381"/>
    <lineage>
        <taxon>Eukaryota</taxon>
        <taxon>Fungi</taxon>
        <taxon>Fungi incertae sedis</taxon>
        <taxon>Mucoromycota</taxon>
        <taxon>Glomeromycotina</taxon>
        <taxon>Glomeromycetes</taxon>
        <taxon>Glomerales</taxon>
        <taxon>Glomeraceae</taxon>
        <taxon>Funneliformis</taxon>
    </lineage>
</organism>
<accession>A0A9N9GXR6</accession>
<sequence>SFKGTHTHNYLTSTAYYHWMRKLVKTKGPVDITKNFYIPFDILELTSKLEKTINEKMRELIKLVNNRGARGIKLVIFTGSFAITTILEDKNHQVKKVIIKVITGIITG</sequence>
<dbReference type="AlphaFoldDB" id="A0A9N9GXR6"/>